<feature type="compositionally biased region" description="Polar residues" evidence="1">
    <location>
        <begin position="179"/>
        <end position="192"/>
    </location>
</feature>
<dbReference type="OrthoDB" id="653949at2"/>
<evidence type="ECO:0000256" key="1">
    <source>
        <dbReference type="SAM" id="MobiDB-lite"/>
    </source>
</evidence>
<keyword evidence="2" id="KW-0472">Membrane</keyword>
<feature type="domain" description="SPOR" evidence="3">
    <location>
        <begin position="359"/>
        <end position="435"/>
    </location>
</feature>
<keyword evidence="2" id="KW-1133">Transmembrane helix</keyword>
<gene>
    <name evidence="4" type="ORF">C7T94_17700</name>
</gene>
<dbReference type="InterPro" id="IPR040495">
    <property type="entry name" value="HU-CCDC81_bac_1"/>
</dbReference>
<dbReference type="AlphaFoldDB" id="A0A2T3HGZ8"/>
<reference evidence="4 5" key="1">
    <citation type="submission" date="2018-03" db="EMBL/GenBank/DDBJ databases">
        <authorList>
            <person name="Keele B.F."/>
        </authorList>
    </citation>
    <scope>NUCLEOTIDE SEQUENCE [LARGE SCALE GENOMIC DNA]</scope>
    <source>
        <strain evidence="4 5">YL28-9</strain>
    </source>
</reference>
<feature type="region of interest" description="Disordered" evidence="1">
    <location>
        <begin position="127"/>
        <end position="248"/>
    </location>
</feature>
<proteinExistence type="predicted"/>
<dbReference type="InterPro" id="IPR007730">
    <property type="entry name" value="SPOR-like_dom"/>
</dbReference>
<organism evidence="4 5">
    <name type="scientific">Pedobacter yulinensis</name>
    <dbReference type="NCBI Taxonomy" id="2126353"/>
    <lineage>
        <taxon>Bacteria</taxon>
        <taxon>Pseudomonadati</taxon>
        <taxon>Bacteroidota</taxon>
        <taxon>Sphingobacteriia</taxon>
        <taxon>Sphingobacteriales</taxon>
        <taxon>Sphingobacteriaceae</taxon>
        <taxon>Pedobacter</taxon>
    </lineage>
</organism>
<dbReference type="Gene3D" id="3.30.70.1070">
    <property type="entry name" value="Sporulation related repeat"/>
    <property type="match status" value="1"/>
</dbReference>
<feature type="transmembrane region" description="Helical" evidence="2">
    <location>
        <begin position="276"/>
        <end position="296"/>
    </location>
</feature>
<dbReference type="SUPFAM" id="SSF110997">
    <property type="entry name" value="Sporulation related repeat"/>
    <property type="match status" value="1"/>
</dbReference>
<dbReference type="Pfam" id="PF05036">
    <property type="entry name" value="SPOR"/>
    <property type="match status" value="1"/>
</dbReference>
<dbReference type="EMBL" id="PYLS01000008">
    <property type="protein sequence ID" value="PST81709.1"/>
    <property type="molecule type" value="Genomic_DNA"/>
</dbReference>
<keyword evidence="5" id="KW-1185">Reference proteome</keyword>
<dbReference type="Proteomes" id="UP000240912">
    <property type="component" value="Unassembled WGS sequence"/>
</dbReference>
<name>A0A2T3HGZ8_9SPHI</name>
<evidence type="ECO:0000313" key="4">
    <source>
        <dbReference type="EMBL" id="PST81709.1"/>
    </source>
</evidence>
<dbReference type="RefSeq" id="WP_107217171.1">
    <property type="nucleotide sequence ID" value="NZ_KZ686272.1"/>
</dbReference>
<dbReference type="PROSITE" id="PS51724">
    <property type="entry name" value="SPOR"/>
    <property type="match status" value="1"/>
</dbReference>
<dbReference type="GO" id="GO:0042834">
    <property type="term" value="F:peptidoglycan binding"/>
    <property type="evidence" value="ECO:0007669"/>
    <property type="project" value="InterPro"/>
</dbReference>
<sequence length="439" mass="46404">MDLSIYLSSLLNNHKEVGVNGLGTFSKKKVPGRYDAARHMFLPPASALVFAAELREDTLLTDLVARERQLTHDDASAAVQDFASQVREGIRNAGSYQLNGLGTLRQAGEELVFEADANATGTEFYGLPPMPEKTFSDPIDAPVSGQAAAPDETQPANDEPADIPSIPVLPEEQVDGQVDGQNSTETGTNVSEAQPAAVETDHSEIPGNSLKAGQPADEQHGAEAAGLLPSAEPEPPVVAPAPAKAWTFDKIEATEPLETRTEQEIDSNEGNGSSGVLRFLLVLVVLVAVAALAYFLKPEWFGKTPAEPVAPVTLPEAPAVTDTPKTDTAAIRKDSSAAMAAVPPVTATKRPDTAIRSAAAAPVTYEVIASAWQTEKKAAAYVKQMKQRGLKARRVDIGGPMIKISIGSFATYAEAEQNLPALRKKSGSAGAYIHTKKPK</sequence>
<evidence type="ECO:0000259" key="3">
    <source>
        <dbReference type="PROSITE" id="PS51724"/>
    </source>
</evidence>
<keyword evidence="2" id="KW-0812">Transmembrane</keyword>
<accession>A0A2T3HGZ8</accession>
<dbReference type="InterPro" id="IPR036680">
    <property type="entry name" value="SPOR-like_sf"/>
</dbReference>
<comment type="caution">
    <text evidence="4">The sequence shown here is derived from an EMBL/GenBank/DDBJ whole genome shotgun (WGS) entry which is preliminary data.</text>
</comment>
<dbReference type="Pfam" id="PF18174">
    <property type="entry name" value="HU-CCDC81_bac_1"/>
    <property type="match status" value="1"/>
</dbReference>
<evidence type="ECO:0000256" key="2">
    <source>
        <dbReference type="SAM" id="Phobius"/>
    </source>
</evidence>
<evidence type="ECO:0000313" key="5">
    <source>
        <dbReference type="Proteomes" id="UP000240912"/>
    </source>
</evidence>
<protein>
    <recommendedName>
        <fullName evidence="3">SPOR domain-containing protein</fullName>
    </recommendedName>
</protein>